<accession>A0A2G8RHC2</accession>
<name>A0A2G8RHC2_9RHOB</name>
<dbReference type="SUPFAM" id="SSF51161">
    <property type="entry name" value="Trimeric LpxA-like enzymes"/>
    <property type="match status" value="1"/>
</dbReference>
<dbReference type="GO" id="GO:0008374">
    <property type="term" value="F:O-acyltransferase activity"/>
    <property type="evidence" value="ECO:0007669"/>
    <property type="project" value="TreeGrafter"/>
</dbReference>
<dbReference type="Proteomes" id="UP000231259">
    <property type="component" value="Unassembled WGS sequence"/>
</dbReference>
<comment type="similarity">
    <text evidence="1">Belongs to the transferase hexapeptide repeat family.</text>
</comment>
<dbReference type="EMBL" id="AWWI01000049">
    <property type="protein sequence ID" value="PIL20985.1"/>
    <property type="molecule type" value="Genomic_DNA"/>
</dbReference>
<evidence type="ECO:0000256" key="2">
    <source>
        <dbReference type="ARBA" id="ARBA00022679"/>
    </source>
</evidence>
<dbReference type="Pfam" id="PF14602">
    <property type="entry name" value="Hexapep_2"/>
    <property type="match status" value="1"/>
</dbReference>
<evidence type="ECO:0000313" key="4">
    <source>
        <dbReference type="Proteomes" id="UP000231259"/>
    </source>
</evidence>
<protein>
    <recommendedName>
        <fullName evidence="5">Transferase</fullName>
    </recommendedName>
</protein>
<dbReference type="RefSeq" id="WP_099910226.1">
    <property type="nucleotide sequence ID" value="NZ_AWWI01000049.1"/>
</dbReference>
<dbReference type="InterPro" id="IPR001451">
    <property type="entry name" value="Hexapep"/>
</dbReference>
<evidence type="ECO:0000313" key="3">
    <source>
        <dbReference type="EMBL" id="PIL20985.1"/>
    </source>
</evidence>
<dbReference type="AlphaFoldDB" id="A0A2G8RHC2"/>
<sequence>MALEKNGLMTRLGRVLRSFVHPQVLIHPFRILHYYGYSHALQRPRLTMGRDVRLAPNSSFRNGERIALGEKVQVGEYCALWAGRSSSWIRVGARTTFGPGCFITAADYGLAADQRITDQDMVERDVIIGADCWIGTKAVITAGVTLGDGCVIGAGSVVTKDVPAGAIAAGIPAKVIRMRT</sequence>
<dbReference type="CDD" id="cd04647">
    <property type="entry name" value="LbH_MAT_like"/>
    <property type="match status" value="1"/>
</dbReference>
<proteinExistence type="inferred from homology"/>
<gene>
    <name evidence="3" type="ORF">P775_06880</name>
</gene>
<organism evidence="3 4">
    <name type="scientific">Puniceibacterium antarcticum</name>
    <dbReference type="NCBI Taxonomy" id="1206336"/>
    <lineage>
        <taxon>Bacteria</taxon>
        <taxon>Pseudomonadati</taxon>
        <taxon>Pseudomonadota</taxon>
        <taxon>Alphaproteobacteria</taxon>
        <taxon>Rhodobacterales</taxon>
        <taxon>Paracoccaceae</taxon>
        <taxon>Puniceibacterium</taxon>
    </lineage>
</organism>
<comment type="caution">
    <text evidence="3">The sequence shown here is derived from an EMBL/GenBank/DDBJ whole genome shotgun (WGS) entry which is preliminary data.</text>
</comment>
<keyword evidence="4" id="KW-1185">Reference proteome</keyword>
<dbReference type="PANTHER" id="PTHR23416">
    <property type="entry name" value="SIALIC ACID SYNTHASE-RELATED"/>
    <property type="match status" value="1"/>
</dbReference>
<dbReference type="InterPro" id="IPR051159">
    <property type="entry name" value="Hexapeptide_acetyltransf"/>
</dbReference>
<dbReference type="GO" id="GO:0005829">
    <property type="term" value="C:cytosol"/>
    <property type="evidence" value="ECO:0007669"/>
    <property type="project" value="TreeGrafter"/>
</dbReference>
<dbReference type="PANTHER" id="PTHR23416:SF23">
    <property type="entry name" value="ACETYLTRANSFERASE C18B11.09C-RELATED"/>
    <property type="match status" value="1"/>
</dbReference>
<dbReference type="Gene3D" id="2.160.10.10">
    <property type="entry name" value="Hexapeptide repeat proteins"/>
    <property type="match status" value="1"/>
</dbReference>
<reference evidence="3 4" key="1">
    <citation type="submission" date="2013-09" db="EMBL/GenBank/DDBJ databases">
        <title>Genome sequencing of Phaeobacter antarcticus sp. nov. SM1211.</title>
        <authorList>
            <person name="Zhang X.-Y."/>
            <person name="Liu C."/>
            <person name="Chen X.-L."/>
            <person name="Xie B.-B."/>
            <person name="Qin Q.-L."/>
            <person name="Rong J.-C."/>
            <person name="Zhang Y.-Z."/>
        </authorList>
    </citation>
    <scope>NUCLEOTIDE SEQUENCE [LARGE SCALE GENOMIC DNA]</scope>
    <source>
        <strain evidence="3 4">SM1211</strain>
    </source>
</reference>
<dbReference type="InterPro" id="IPR011004">
    <property type="entry name" value="Trimer_LpxA-like_sf"/>
</dbReference>
<evidence type="ECO:0000256" key="1">
    <source>
        <dbReference type="ARBA" id="ARBA00007274"/>
    </source>
</evidence>
<dbReference type="OrthoDB" id="9815592at2"/>
<evidence type="ECO:0008006" key="5">
    <source>
        <dbReference type="Google" id="ProtNLM"/>
    </source>
</evidence>
<keyword evidence="2" id="KW-0808">Transferase</keyword>